<feature type="domain" description="Beta-ketoacyl-[acyl-carrier-protein] synthase III N-terminal" evidence="11">
    <location>
        <begin position="111"/>
        <end position="193"/>
    </location>
</feature>
<comment type="subcellular location">
    <subcellularLocation>
        <location evidence="9">Cytoplasm</location>
    </subcellularLocation>
</comment>
<dbReference type="RefSeq" id="WP_413273235.1">
    <property type="nucleotide sequence ID" value="NZ_JBHFNQ010000198.1"/>
</dbReference>
<dbReference type="PANTHER" id="PTHR43091:SF1">
    <property type="entry name" value="BETA-KETOACYL-[ACYL-CARRIER-PROTEIN] SYNTHASE III, CHLOROPLASTIC"/>
    <property type="match status" value="1"/>
</dbReference>
<feature type="active site" evidence="9">
    <location>
        <position position="293"/>
    </location>
</feature>
<comment type="catalytic activity">
    <reaction evidence="9">
        <text>malonyl-[ACP] + acetyl-CoA + H(+) = 3-oxobutanoyl-[ACP] + CO2 + CoA</text>
        <dbReference type="Rhea" id="RHEA:12080"/>
        <dbReference type="Rhea" id="RHEA-COMP:9623"/>
        <dbReference type="Rhea" id="RHEA-COMP:9625"/>
        <dbReference type="ChEBI" id="CHEBI:15378"/>
        <dbReference type="ChEBI" id="CHEBI:16526"/>
        <dbReference type="ChEBI" id="CHEBI:57287"/>
        <dbReference type="ChEBI" id="CHEBI:57288"/>
        <dbReference type="ChEBI" id="CHEBI:78449"/>
        <dbReference type="ChEBI" id="CHEBI:78450"/>
        <dbReference type="EC" id="2.3.1.180"/>
    </reaction>
</comment>
<organism evidence="12 13">
    <name type="scientific">Floridaenema aerugineum BLCC-F46</name>
    <dbReference type="NCBI Taxonomy" id="3153654"/>
    <lineage>
        <taxon>Bacteria</taxon>
        <taxon>Bacillati</taxon>
        <taxon>Cyanobacteriota</taxon>
        <taxon>Cyanophyceae</taxon>
        <taxon>Oscillatoriophycideae</taxon>
        <taxon>Aerosakkonematales</taxon>
        <taxon>Aerosakkonemataceae</taxon>
        <taxon>Floridanema</taxon>
        <taxon>Floridanema aerugineum</taxon>
    </lineage>
</organism>
<proteinExistence type="inferred from homology"/>
<dbReference type="InterPro" id="IPR016039">
    <property type="entry name" value="Thiolase-like"/>
</dbReference>
<dbReference type="EMBL" id="JBHFNQ010000198">
    <property type="protein sequence ID" value="MFB2880210.1"/>
    <property type="molecule type" value="Genomic_DNA"/>
</dbReference>
<dbReference type="HAMAP" id="MF_01815">
    <property type="entry name" value="FabH"/>
    <property type="match status" value="1"/>
</dbReference>
<keyword evidence="2 9" id="KW-0444">Lipid biosynthesis</keyword>
<dbReference type="Pfam" id="PF08545">
    <property type="entry name" value="ACP_syn_III"/>
    <property type="match status" value="1"/>
</dbReference>
<evidence type="ECO:0000313" key="12">
    <source>
        <dbReference type="EMBL" id="MFB2880210.1"/>
    </source>
</evidence>
<feature type="region of interest" description="ACP-binding" evidence="9">
    <location>
        <begin position="264"/>
        <end position="268"/>
    </location>
</feature>
<evidence type="ECO:0000256" key="6">
    <source>
        <dbReference type="ARBA" id="ARBA00023160"/>
    </source>
</evidence>
<dbReference type="InterPro" id="IPR013747">
    <property type="entry name" value="ACP_syn_III_C"/>
</dbReference>
<comment type="caution">
    <text evidence="12">The sequence shown here is derived from an EMBL/GenBank/DDBJ whole genome shotgun (WGS) entry which is preliminary data.</text>
</comment>
<evidence type="ECO:0000256" key="1">
    <source>
        <dbReference type="ARBA" id="ARBA00008642"/>
    </source>
</evidence>
<dbReference type="NCBIfam" id="TIGR00747">
    <property type="entry name" value="fabH"/>
    <property type="match status" value="1"/>
</dbReference>
<keyword evidence="4 9" id="KW-0276">Fatty acid metabolism</keyword>
<keyword evidence="9" id="KW-0963">Cytoplasm</keyword>
<feature type="active site" evidence="9">
    <location>
        <position position="263"/>
    </location>
</feature>
<sequence>MLQQLGKGVAIIGSGAATPAVSLTNQDLSQIVDTSDEWIATRTGIRERRLAVPGQSLCELASIAGERAIAMAGISPEDIDLIILATSTADDLFGTASQIQGKIGATKAVAFDLTAACSGFVFALVTGAQFIRNGVYRNVLLIGGDILSRWVDWSDRRTCILFGDGAGAVVMQATESDSEVSDRLLGFEIRSDGTQNHYLNLSYKSEAKELVAGVSINQGNFQPITMNGQEVYRFAVKRVPEVIEKALFRANLTVDQIDWLILHQANQRILDAVAQRLKIPPEKVISNLANYGNTSAASIAIALDEAVRCGKIKAGDTIATAGFGAGLTWGAAIFQWGK</sequence>
<dbReference type="Pfam" id="PF08541">
    <property type="entry name" value="ACP_syn_III_C"/>
    <property type="match status" value="1"/>
</dbReference>
<evidence type="ECO:0000259" key="10">
    <source>
        <dbReference type="Pfam" id="PF08541"/>
    </source>
</evidence>
<comment type="subunit">
    <text evidence="9">Homodimer.</text>
</comment>
<feature type="active site" evidence="9">
    <location>
        <position position="117"/>
    </location>
</feature>
<keyword evidence="13" id="KW-1185">Reference proteome</keyword>
<reference evidence="12 13" key="1">
    <citation type="submission" date="2024-09" db="EMBL/GenBank/DDBJ databases">
        <title>Floridaenema gen nov. (Aerosakkonemataceae, Aerosakkonematales ord. nov., Cyanobacteria) from benthic tropical and subtropical fresh waters, with the description of four new species.</title>
        <authorList>
            <person name="Moretto J.A."/>
            <person name="Berthold D.E."/>
            <person name="Lefler F.W."/>
            <person name="Huang I.-S."/>
            <person name="Laughinghouse H. IV."/>
        </authorList>
    </citation>
    <scope>NUCLEOTIDE SEQUENCE [LARGE SCALE GENOMIC DNA]</scope>
    <source>
        <strain evidence="12 13">BLCC-F46</strain>
    </source>
</reference>
<dbReference type="Proteomes" id="UP001576774">
    <property type="component" value="Unassembled WGS sequence"/>
</dbReference>
<accession>A0ABV4XBP6</accession>
<evidence type="ECO:0000256" key="9">
    <source>
        <dbReference type="HAMAP-Rule" id="MF_01815"/>
    </source>
</evidence>
<dbReference type="PANTHER" id="PTHR43091">
    <property type="entry name" value="3-OXOACYL-[ACYL-CARRIER-PROTEIN] SYNTHASE"/>
    <property type="match status" value="1"/>
</dbReference>
<evidence type="ECO:0000313" key="13">
    <source>
        <dbReference type="Proteomes" id="UP001576774"/>
    </source>
</evidence>
<evidence type="ECO:0000256" key="3">
    <source>
        <dbReference type="ARBA" id="ARBA00022679"/>
    </source>
</evidence>
<evidence type="ECO:0000256" key="2">
    <source>
        <dbReference type="ARBA" id="ARBA00022516"/>
    </source>
</evidence>
<dbReference type="Gene3D" id="3.40.47.10">
    <property type="match status" value="1"/>
</dbReference>
<dbReference type="CDD" id="cd00830">
    <property type="entry name" value="KAS_III"/>
    <property type="match status" value="1"/>
</dbReference>
<feature type="domain" description="Beta-ketoacyl-[acyl-carrier-protein] synthase III C-terminal" evidence="10">
    <location>
        <begin position="248"/>
        <end position="336"/>
    </location>
</feature>
<evidence type="ECO:0000256" key="7">
    <source>
        <dbReference type="ARBA" id="ARBA00023268"/>
    </source>
</evidence>
<comment type="function">
    <text evidence="9">Catalyzes the condensation reaction of fatty acid synthesis by the addition to an acyl acceptor of two carbons from malonyl-ACP. Catalyzes the first condensation reaction which initiates fatty acid synthesis and may therefore play a role in governing the total rate of fatty acid production. Possesses both acetoacetyl-ACP synthase and acetyl transacylase activities. Its substrate specificity determines the biosynthesis of branched-chain and/or straight-chain of fatty acids.</text>
</comment>
<evidence type="ECO:0000259" key="11">
    <source>
        <dbReference type="Pfam" id="PF08545"/>
    </source>
</evidence>
<keyword evidence="3 9" id="KW-0808">Transferase</keyword>
<dbReference type="InterPro" id="IPR004655">
    <property type="entry name" value="FabH"/>
</dbReference>
<dbReference type="NCBIfam" id="NF006829">
    <property type="entry name" value="PRK09352.1"/>
    <property type="match status" value="1"/>
</dbReference>
<keyword evidence="5 9" id="KW-0443">Lipid metabolism</keyword>
<dbReference type="EC" id="2.3.1.180" evidence="9"/>
<evidence type="ECO:0000256" key="4">
    <source>
        <dbReference type="ARBA" id="ARBA00022832"/>
    </source>
</evidence>
<name>A0ABV4XBP6_9CYAN</name>
<keyword evidence="7 9" id="KW-0511">Multifunctional enzyme</keyword>
<evidence type="ECO:0000256" key="5">
    <source>
        <dbReference type="ARBA" id="ARBA00023098"/>
    </source>
</evidence>
<comment type="similarity">
    <text evidence="1 9">Belongs to the thiolase-like superfamily. FabH family.</text>
</comment>
<dbReference type="InterPro" id="IPR013751">
    <property type="entry name" value="ACP_syn_III_N"/>
</dbReference>
<dbReference type="SUPFAM" id="SSF53901">
    <property type="entry name" value="Thiolase-like"/>
    <property type="match status" value="1"/>
</dbReference>
<protein>
    <recommendedName>
        <fullName evidence="9">Beta-ketoacyl-[acyl-carrier-protein] synthase III</fullName>
        <shortName evidence="9">Beta-ketoacyl-ACP synthase III</shortName>
        <shortName evidence="9">KAS III</shortName>
        <ecNumber evidence="9">2.3.1.180</ecNumber>
    </recommendedName>
    <alternativeName>
        <fullName evidence="9">3-oxoacyl-[acyl-carrier-protein] synthase 3</fullName>
    </alternativeName>
    <alternativeName>
        <fullName evidence="9">3-oxoacyl-[acyl-carrier-protein] synthase III</fullName>
    </alternativeName>
</protein>
<keyword evidence="8 9" id="KW-0012">Acyltransferase</keyword>
<comment type="domain">
    <text evidence="9">The last Arg residue of the ACP-binding site is essential for the weak association between ACP/AcpP and FabH.</text>
</comment>
<evidence type="ECO:0000256" key="8">
    <source>
        <dbReference type="ARBA" id="ARBA00023315"/>
    </source>
</evidence>
<keyword evidence="6 9" id="KW-0275">Fatty acid biosynthesis</keyword>
<comment type="pathway">
    <text evidence="9">Lipid metabolism; fatty acid biosynthesis.</text>
</comment>
<dbReference type="GO" id="GO:0033818">
    <property type="term" value="F:beta-ketoacyl-acyl-carrier-protein synthase III activity"/>
    <property type="evidence" value="ECO:0007669"/>
    <property type="project" value="UniProtKB-EC"/>
</dbReference>
<gene>
    <name evidence="9" type="primary">fabH</name>
    <name evidence="12" type="ORF">ACE1CC_25450</name>
</gene>